<dbReference type="EMBL" id="JBIGHZ010000002">
    <property type="protein sequence ID" value="MFG6447912.1"/>
    <property type="molecule type" value="Genomic_DNA"/>
</dbReference>
<sequence length="149" mass="16426">MPRTKAQTAALLSSPEDTEAQFYEALLNGDLDSMMAVWAEDEDISCVPPSGNLLMGHAEVRAAFEALFEHSAVQVRVEHLRRQRHGDVAMHLVAEHVQMSTPEGPRDIYLLATNVYLQTAQGWRMVLHHASPTAPEERSGTADGNATLH</sequence>
<name>A0ABW7FUB4_9BURK</name>
<dbReference type="RefSeq" id="WP_394459707.1">
    <property type="nucleotide sequence ID" value="NZ_JBIGHZ010000002.1"/>
</dbReference>
<dbReference type="Pfam" id="PF13474">
    <property type="entry name" value="SnoaL_3"/>
    <property type="match status" value="1"/>
</dbReference>
<dbReference type="PANTHER" id="PTHR34957:SF1">
    <property type="entry name" value="NUCLEAR TRANSPORT FACTOR 2 (NTF2) FAMILY PROTEIN"/>
    <property type="match status" value="1"/>
</dbReference>
<evidence type="ECO:0000313" key="2">
    <source>
        <dbReference type="EMBL" id="MFG6447912.1"/>
    </source>
</evidence>
<dbReference type="PANTHER" id="PTHR34957">
    <property type="entry name" value="NUCLEAR TRANSPORT FACTOR 2 (NTF2) FAMILY PROTEIN"/>
    <property type="match status" value="1"/>
</dbReference>
<feature type="domain" description="SnoaL-like" evidence="1">
    <location>
        <begin position="20"/>
        <end position="134"/>
    </location>
</feature>
<dbReference type="SUPFAM" id="SSF54427">
    <property type="entry name" value="NTF2-like"/>
    <property type="match status" value="1"/>
</dbReference>
<gene>
    <name evidence="2" type="ORF">ACG0Z6_06585</name>
</gene>
<proteinExistence type="predicted"/>
<organism evidence="2 3">
    <name type="scientific">Roseateles rivi</name>
    <dbReference type="NCBI Taxonomy" id="3299028"/>
    <lineage>
        <taxon>Bacteria</taxon>
        <taxon>Pseudomonadati</taxon>
        <taxon>Pseudomonadota</taxon>
        <taxon>Betaproteobacteria</taxon>
        <taxon>Burkholderiales</taxon>
        <taxon>Sphaerotilaceae</taxon>
        <taxon>Roseateles</taxon>
    </lineage>
</organism>
<dbReference type="Gene3D" id="3.10.450.50">
    <property type="match status" value="1"/>
</dbReference>
<keyword evidence="3" id="KW-1185">Reference proteome</keyword>
<evidence type="ECO:0000259" key="1">
    <source>
        <dbReference type="Pfam" id="PF13474"/>
    </source>
</evidence>
<evidence type="ECO:0000313" key="3">
    <source>
        <dbReference type="Proteomes" id="UP001606099"/>
    </source>
</evidence>
<dbReference type="InterPro" id="IPR032710">
    <property type="entry name" value="NTF2-like_dom_sf"/>
</dbReference>
<reference evidence="2 3" key="1">
    <citation type="submission" date="2024-08" db="EMBL/GenBank/DDBJ databases">
        <authorList>
            <person name="Lu H."/>
        </authorList>
    </citation>
    <scope>NUCLEOTIDE SEQUENCE [LARGE SCALE GENOMIC DNA]</scope>
    <source>
        <strain evidence="2 3">BYS180W</strain>
    </source>
</reference>
<comment type="caution">
    <text evidence="2">The sequence shown here is derived from an EMBL/GenBank/DDBJ whole genome shotgun (WGS) entry which is preliminary data.</text>
</comment>
<protein>
    <submittedName>
        <fullName evidence="2">YybH family protein</fullName>
    </submittedName>
</protein>
<accession>A0ABW7FUB4</accession>
<dbReference type="Proteomes" id="UP001606099">
    <property type="component" value="Unassembled WGS sequence"/>
</dbReference>
<dbReference type="InterPro" id="IPR037401">
    <property type="entry name" value="SnoaL-like"/>
</dbReference>